<name>A0A2M9ZJL7_9LEPT</name>
<dbReference type="PROSITE" id="PS51257">
    <property type="entry name" value="PROKAR_LIPOPROTEIN"/>
    <property type="match status" value="1"/>
</dbReference>
<dbReference type="Gene3D" id="3.40.50.10610">
    <property type="entry name" value="ABC-type transport auxiliary lipoprotein component"/>
    <property type="match status" value="1"/>
</dbReference>
<dbReference type="RefSeq" id="WP_100714945.1">
    <property type="nucleotide sequence ID" value="NZ_NPDY01000019.1"/>
</dbReference>
<organism evidence="2 4">
    <name type="scientific">Leptospira perolatii</name>
    <dbReference type="NCBI Taxonomy" id="2023191"/>
    <lineage>
        <taxon>Bacteria</taxon>
        <taxon>Pseudomonadati</taxon>
        <taxon>Spirochaetota</taxon>
        <taxon>Spirochaetia</taxon>
        <taxon>Leptospirales</taxon>
        <taxon>Leptospiraceae</taxon>
        <taxon>Leptospira</taxon>
    </lineage>
</organism>
<comment type="caution">
    <text evidence="2">The sequence shown here is derived from an EMBL/GenBank/DDBJ whole genome shotgun (WGS) entry which is preliminary data.</text>
</comment>
<sequence>MPQLLFRLTFRLLVLAFVSAFSSGCFLYYTRIKPSSATAKPNSDVMQISLIEVGKSYYDYSDNSIDSEKLRKNLEKIRNFVNDPDARVQIRYSIETEWERNISSSSVLWFLTLGIYPMRAERETAVKFDLYDRLERRTLKSYSYSLKFVSFFGWVPMAFSPIAATSSTLGITQRISAEKEKIRSEEKIAENLKNDLLTDYENPAFQKILSSKERIARSTVAVLSFSGESGEKVTHSLASSLIEKRMHLVERSSAEIQKILNSQIFENSGIIANPTELGKLLKANILVSGNVEKIQGSGLKVNFAVHETQSGEILWKDSEDAYCSDKYCIDQIVKRISESIAAKVMTR</sequence>
<reference evidence="3 4" key="1">
    <citation type="submission" date="2017-07" db="EMBL/GenBank/DDBJ databases">
        <title>Leptospira spp. isolated from tropical soils.</title>
        <authorList>
            <person name="Thibeaux R."/>
            <person name="Iraola G."/>
            <person name="Ferres I."/>
            <person name="Bierque E."/>
            <person name="Girault D."/>
            <person name="Soupe-Gilbert M.-E."/>
            <person name="Picardeau M."/>
            <person name="Goarant C."/>
        </authorList>
    </citation>
    <scope>NUCLEOTIDE SEQUENCE [LARGE SCALE GENOMIC DNA]</scope>
    <source>
        <strain evidence="2 4">FH1-B-B1</strain>
        <strain evidence="1 3">FH1-B-C1</strain>
    </source>
</reference>
<protein>
    <recommendedName>
        <fullName evidence="5">Lipoprotein</fullName>
    </recommendedName>
</protein>
<evidence type="ECO:0000313" key="3">
    <source>
        <dbReference type="Proteomes" id="UP000231962"/>
    </source>
</evidence>
<dbReference type="EMBL" id="NPDZ01000011">
    <property type="protein sequence ID" value="PJZ72221.1"/>
    <property type="molecule type" value="Genomic_DNA"/>
</dbReference>
<accession>A0A2M9ZJL7</accession>
<evidence type="ECO:0000313" key="2">
    <source>
        <dbReference type="EMBL" id="PJZ72221.1"/>
    </source>
</evidence>
<evidence type="ECO:0000313" key="1">
    <source>
        <dbReference type="EMBL" id="PJZ68566.1"/>
    </source>
</evidence>
<evidence type="ECO:0000313" key="4">
    <source>
        <dbReference type="Proteomes" id="UP000231990"/>
    </source>
</evidence>
<evidence type="ECO:0008006" key="5">
    <source>
        <dbReference type="Google" id="ProtNLM"/>
    </source>
</evidence>
<gene>
    <name evidence="1" type="ORF">CH360_15370</name>
    <name evidence="2" type="ORF">CH373_14915</name>
</gene>
<dbReference type="AlphaFoldDB" id="A0A2M9ZJL7"/>
<dbReference type="EMBL" id="NPDY01000019">
    <property type="protein sequence ID" value="PJZ68566.1"/>
    <property type="molecule type" value="Genomic_DNA"/>
</dbReference>
<dbReference type="Proteomes" id="UP000231962">
    <property type="component" value="Unassembled WGS sequence"/>
</dbReference>
<proteinExistence type="predicted"/>
<keyword evidence="3" id="KW-1185">Reference proteome</keyword>
<dbReference type="Proteomes" id="UP000231990">
    <property type="component" value="Unassembled WGS sequence"/>
</dbReference>